<dbReference type="Proteomes" id="UP000095347">
    <property type="component" value="Unassembled WGS sequence"/>
</dbReference>
<dbReference type="EMBL" id="MCGG01000067">
    <property type="protein sequence ID" value="OEJ64680.1"/>
    <property type="molecule type" value="Genomic_DNA"/>
</dbReference>
<dbReference type="AlphaFoldDB" id="A0A1E5Q4B2"/>
<dbReference type="RefSeq" id="WP_069959182.1">
    <property type="nucleotide sequence ID" value="NZ_MCGG01000067.1"/>
</dbReference>
<evidence type="ECO:0000313" key="2">
    <source>
        <dbReference type="Proteomes" id="UP000095347"/>
    </source>
</evidence>
<reference evidence="2" key="1">
    <citation type="submission" date="2016-07" db="EMBL/GenBank/DDBJ databases">
        <authorList>
            <person name="Florea S."/>
            <person name="Webb J.S."/>
            <person name="Jaromczyk J."/>
            <person name="Schardl C.L."/>
        </authorList>
    </citation>
    <scope>NUCLEOTIDE SEQUENCE [LARGE SCALE GENOMIC DNA]</scope>
    <source>
        <strain evidence="2">MV-1</strain>
    </source>
</reference>
<dbReference type="STRING" id="28181.BEN30_00895"/>
<comment type="caution">
    <text evidence="1">The sequence shown here is derived from an EMBL/GenBank/DDBJ whole genome shotgun (WGS) entry which is preliminary data.</text>
</comment>
<name>A0A1E5Q4B2_9PROT</name>
<accession>A0A1E5Q4B2</accession>
<evidence type="ECO:0000313" key="1">
    <source>
        <dbReference type="EMBL" id="OEJ64680.1"/>
    </source>
</evidence>
<gene>
    <name evidence="1" type="ORF">BEN30_00895</name>
</gene>
<sequence length="67" mass="7589">MALHTGLKFKTSTSISTIEDWLESNCKGEWDVEIEAISTALQQKSVAVYFESEADRDAFKAIYKDLK</sequence>
<keyword evidence="2" id="KW-1185">Reference proteome</keyword>
<protein>
    <submittedName>
        <fullName evidence="1">Uncharacterized protein</fullName>
    </submittedName>
</protein>
<proteinExistence type="predicted"/>
<dbReference type="OrthoDB" id="7366691at2"/>
<organism evidence="1 2">
    <name type="scientific">Magnetovibrio blakemorei</name>
    <dbReference type="NCBI Taxonomy" id="28181"/>
    <lineage>
        <taxon>Bacteria</taxon>
        <taxon>Pseudomonadati</taxon>
        <taxon>Pseudomonadota</taxon>
        <taxon>Alphaproteobacteria</taxon>
        <taxon>Rhodospirillales</taxon>
        <taxon>Magnetovibrionaceae</taxon>
        <taxon>Magnetovibrio</taxon>
    </lineage>
</organism>